<evidence type="ECO:0000313" key="3">
    <source>
        <dbReference type="Proteomes" id="UP000224567"/>
    </source>
</evidence>
<dbReference type="SUPFAM" id="SSF54001">
    <property type="entry name" value="Cysteine proteinases"/>
    <property type="match status" value="1"/>
</dbReference>
<evidence type="ECO:0000313" key="2">
    <source>
        <dbReference type="EMBL" id="PHT31217.1"/>
    </source>
</evidence>
<dbReference type="Proteomes" id="UP000224567">
    <property type="component" value="Unassembled WGS sequence"/>
</dbReference>
<protein>
    <recommendedName>
        <fullName evidence="1">Peptidase C1A papain C-terminal domain-containing protein</fullName>
    </recommendedName>
</protein>
<gene>
    <name evidence="2" type="ORF">CQW23_27554</name>
</gene>
<dbReference type="AlphaFoldDB" id="A0A2G2VE31"/>
<organism evidence="2 3">
    <name type="scientific">Capsicum baccatum</name>
    <name type="common">Peruvian pepper</name>
    <dbReference type="NCBI Taxonomy" id="33114"/>
    <lineage>
        <taxon>Eukaryota</taxon>
        <taxon>Viridiplantae</taxon>
        <taxon>Streptophyta</taxon>
        <taxon>Embryophyta</taxon>
        <taxon>Tracheophyta</taxon>
        <taxon>Spermatophyta</taxon>
        <taxon>Magnoliopsida</taxon>
        <taxon>eudicotyledons</taxon>
        <taxon>Gunneridae</taxon>
        <taxon>Pentapetalae</taxon>
        <taxon>asterids</taxon>
        <taxon>lamiids</taxon>
        <taxon>Solanales</taxon>
        <taxon>Solanaceae</taxon>
        <taxon>Solanoideae</taxon>
        <taxon>Capsiceae</taxon>
        <taxon>Capsicum</taxon>
    </lineage>
</organism>
<dbReference type="EMBL" id="MLFT02000012">
    <property type="protein sequence ID" value="PHT31217.1"/>
    <property type="molecule type" value="Genomic_DNA"/>
</dbReference>
<comment type="caution">
    <text evidence="2">The sequence shown here is derived from an EMBL/GenBank/DDBJ whole genome shotgun (WGS) entry which is preliminary data.</text>
</comment>
<accession>A0A2G2VE31</accession>
<feature type="domain" description="Peptidase C1A papain C-terminal" evidence="1">
    <location>
        <begin position="93"/>
        <end position="201"/>
    </location>
</feature>
<dbReference type="OrthoDB" id="770239at2759"/>
<dbReference type="InterPro" id="IPR000668">
    <property type="entry name" value="Peptidase_C1A_C"/>
</dbReference>
<reference evidence="3" key="2">
    <citation type="journal article" date="2017" name="J. Anim. Genet.">
        <title>Multiple reference genome sequences of hot pepper reveal the massive evolution of plant disease resistance genes by retroduplication.</title>
        <authorList>
            <person name="Kim S."/>
            <person name="Park J."/>
            <person name="Yeom S.-I."/>
            <person name="Kim Y.-M."/>
            <person name="Seo E."/>
            <person name="Kim K.-T."/>
            <person name="Kim M.-S."/>
            <person name="Lee J.M."/>
            <person name="Cheong K."/>
            <person name="Shin H.-S."/>
            <person name="Kim S.-B."/>
            <person name="Han K."/>
            <person name="Lee J."/>
            <person name="Park M."/>
            <person name="Lee H.-A."/>
            <person name="Lee H.-Y."/>
            <person name="Lee Y."/>
            <person name="Oh S."/>
            <person name="Lee J.H."/>
            <person name="Choi E."/>
            <person name="Choi E."/>
            <person name="Lee S.E."/>
            <person name="Jeon J."/>
            <person name="Kim H."/>
            <person name="Choi G."/>
            <person name="Song H."/>
            <person name="Lee J."/>
            <person name="Lee S.-C."/>
            <person name="Kwon J.-K."/>
            <person name="Lee H.-Y."/>
            <person name="Koo N."/>
            <person name="Hong Y."/>
            <person name="Kim R.W."/>
            <person name="Kang W.-H."/>
            <person name="Huh J.H."/>
            <person name="Kang B.-C."/>
            <person name="Yang T.-J."/>
            <person name="Lee Y.-H."/>
            <person name="Bennetzen J.L."/>
            <person name="Choi D."/>
        </authorList>
    </citation>
    <scope>NUCLEOTIDE SEQUENCE [LARGE SCALE GENOMIC DNA]</scope>
    <source>
        <strain evidence="3">cv. PBC81</strain>
    </source>
</reference>
<dbReference type="InterPro" id="IPR038765">
    <property type="entry name" value="Papain-like_cys_pep_sf"/>
</dbReference>
<proteinExistence type="predicted"/>
<evidence type="ECO:0000259" key="1">
    <source>
        <dbReference type="Pfam" id="PF00112"/>
    </source>
</evidence>
<name>A0A2G2VE31_CAPBA</name>
<keyword evidence="3" id="KW-1185">Reference proteome</keyword>
<dbReference type="Pfam" id="PF00112">
    <property type="entry name" value="Peptidase_C1"/>
    <property type="match status" value="1"/>
</dbReference>
<sequence>MVDLEIETVDAEMVDADVDPVAVVDAGVTDMAEMVDADADPVAVVDTGVTDMDVDSPADADGYGLGIEDYGRLISSFPSEALVSNFCSSRHMAPSGNQLDVDSCLAFTLCAALSFLVGLTCGDGQNTLEFSAQEMVDCIPIGVGGTKYALGYDYVQRKGLHLITDYPYTATYGTPCRNEKLAGCGGVKIVKSKGVEVVKSKGVKQSHRLRHLTFPGLECLNIYIEAKKQLVELLDNKNERTEVSSGQLHKSLGKILPFPVYDSAQARMGRLKYYFEGYVSIPPDLAPEALMYRPLTAGIPLYKSFEKFRTPHVSVEALMIYSKAPLLTTILLSAICYSSTQSNRVTEDDLDCNVVRVSR</sequence>
<dbReference type="GO" id="GO:0008234">
    <property type="term" value="F:cysteine-type peptidase activity"/>
    <property type="evidence" value="ECO:0007669"/>
    <property type="project" value="InterPro"/>
</dbReference>
<dbReference type="Gene3D" id="3.90.70.10">
    <property type="entry name" value="Cysteine proteinases"/>
    <property type="match status" value="1"/>
</dbReference>
<reference evidence="2 3" key="1">
    <citation type="journal article" date="2017" name="Genome Biol.">
        <title>New reference genome sequences of hot pepper reveal the massive evolution of plant disease-resistance genes by retroduplication.</title>
        <authorList>
            <person name="Kim S."/>
            <person name="Park J."/>
            <person name="Yeom S.I."/>
            <person name="Kim Y.M."/>
            <person name="Seo E."/>
            <person name="Kim K.T."/>
            <person name="Kim M.S."/>
            <person name="Lee J.M."/>
            <person name="Cheong K."/>
            <person name="Shin H.S."/>
            <person name="Kim S.B."/>
            <person name="Han K."/>
            <person name="Lee J."/>
            <person name="Park M."/>
            <person name="Lee H.A."/>
            <person name="Lee H.Y."/>
            <person name="Lee Y."/>
            <person name="Oh S."/>
            <person name="Lee J.H."/>
            <person name="Choi E."/>
            <person name="Choi E."/>
            <person name="Lee S.E."/>
            <person name="Jeon J."/>
            <person name="Kim H."/>
            <person name="Choi G."/>
            <person name="Song H."/>
            <person name="Lee J."/>
            <person name="Lee S.C."/>
            <person name="Kwon J.K."/>
            <person name="Lee H.Y."/>
            <person name="Koo N."/>
            <person name="Hong Y."/>
            <person name="Kim R.W."/>
            <person name="Kang W.H."/>
            <person name="Huh J.H."/>
            <person name="Kang B.C."/>
            <person name="Yang T.J."/>
            <person name="Lee Y.H."/>
            <person name="Bennetzen J.L."/>
            <person name="Choi D."/>
        </authorList>
    </citation>
    <scope>NUCLEOTIDE SEQUENCE [LARGE SCALE GENOMIC DNA]</scope>
    <source>
        <strain evidence="3">cv. PBC81</strain>
    </source>
</reference>
<dbReference type="GO" id="GO:0006508">
    <property type="term" value="P:proteolysis"/>
    <property type="evidence" value="ECO:0007669"/>
    <property type="project" value="InterPro"/>
</dbReference>